<proteinExistence type="predicted"/>
<sequence length="79" mass="8076">MVDGPAPDVGDALIQGKPGVLISLSSQYGANTLDATHAVEAALEELRPAIEAQGVKIDSGLHRPANFIVAALGGIAETW</sequence>
<evidence type="ECO:0000313" key="1">
    <source>
        <dbReference type="EMBL" id="QQZ49426.1"/>
    </source>
</evidence>
<dbReference type="Gene3D" id="3.30.70.1320">
    <property type="entry name" value="Multidrug efflux transporter AcrB pore domain like"/>
    <property type="match status" value="1"/>
</dbReference>
<dbReference type="InterPro" id="IPR027463">
    <property type="entry name" value="AcrB_DN_DC_subdom"/>
</dbReference>
<name>A0A974S866_9CAUL</name>
<dbReference type="EMBL" id="CP068570">
    <property type="protein sequence ID" value="QQZ49426.1"/>
    <property type="molecule type" value="Genomic_DNA"/>
</dbReference>
<gene>
    <name evidence="1" type="ORF">JKL49_20870</name>
</gene>
<reference evidence="1" key="1">
    <citation type="submission" date="2021-01" db="EMBL/GenBank/DDBJ databases">
        <title>Genome sequence of Phenylobacterium sp. 20VBR1 isolated from a valley glaceir, Ny-Alesund, Svalbard.</title>
        <authorList>
            <person name="Thomas F.A."/>
            <person name="Krishnan K.P."/>
            <person name="Sinha R.K."/>
        </authorList>
    </citation>
    <scope>NUCLEOTIDE SEQUENCE</scope>
    <source>
        <strain evidence="1">20VBR1</strain>
    </source>
</reference>
<dbReference type="Gene3D" id="1.20.1640.10">
    <property type="entry name" value="Multidrug efflux transporter AcrB transmembrane domain"/>
    <property type="match status" value="1"/>
</dbReference>
<organism evidence="1">
    <name type="scientific">Phenylobacterium glaciei</name>
    <dbReference type="NCBI Taxonomy" id="2803784"/>
    <lineage>
        <taxon>Bacteria</taxon>
        <taxon>Pseudomonadati</taxon>
        <taxon>Pseudomonadota</taxon>
        <taxon>Alphaproteobacteria</taxon>
        <taxon>Caulobacterales</taxon>
        <taxon>Caulobacteraceae</taxon>
        <taxon>Phenylobacterium</taxon>
    </lineage>
</organism>
<accession>A0A974S866</accession>
<protein>
    <submittedName>
        <fullName evidence="1">Uncharacterized protein</fullName>
    </submittedName>
</protein>
<dbReference type="AlphaFoldDB" id="A0A974S866"/>
<dbReference type="Gene3D" id="3.30.2090.10">
    <property type="entry name" value="Multidrug efflux transporter AcrB TolC docking domain, DN and DC subdomains"/>
    <property type="match status" value="1"/>
</dbReference>
<dbReference type="SUPFAM" id="SSF82693">
    <property type="entry name" value="Multidrug efflux transporter AcrB pore domain, PN1, PN2, PC1 and PC2 subdomains"/>
    <property type="match status" value="1"/>
</dbReference>